<dbReference type="Proteomes" id="UP000214603">
    <property type="component" value="Unassembled WGS sequence"/>
</dbReference>
<evidence type="ECO:0000313" key="5">
    <source>
        <dbReference type="Proteomes" id="UP000214603"/>
    </source>
</evidence>
<dbReference type="AlphaFoldDB" id="A0A225MN85"/>
<feature type="domain" description="SHSP" evidence="3">
    <location>
        <begin position="36"/>
        <end position="134"/>
    </location>
</feature>
<gene>
    <name evidence="4" type="ORF">CEY11_11305</name>
</gene>
<reference evidence="5" key="1">
    <citation type="submission" date="2017-06" db="EMBL/GenBank/DDBJ databases">
        <title>Herbaspirillum phytohormonus sp. nov., isolated from the root nodule of Robinia pseudoacacia in lead-zinc mine.</title>
        <authorList>
            <person name="Fan M."/>
            <person name="Lin Y."/>
        </authorList>
    </citation>
    <scope>NUCLEOTIDE SEQUENCE [LARGE SCALE GENOMIC DNA]</scope>
    <source>
        <strain evidence="5">SC-089</strain>
    </source>
</reference>
<sequence length="134" mass="15029">MTFRKPSDTMWVDAVTLLERADRLHRQFFHLRPDPASGPAWEPPIDVFETGLHLHVQVALPGVDPAHVKVVIDGDALLVVGERPLPAAPGSRIRRIEIPYGRFERRIALPAGQFEIRESQLANGCLQLDLLRLS</sequence>
<dbReference type="SUPFAM" id="SSF49764">
    <property type="entry name" value="HSP20-like chaperones"/>
    <property type="match status" value="1"/>
</dbReference>
<name>A0A225MN85_9BURK</name>
<dbReference type="OrthoDB" id="5295562at2"/>
<comment type="caution">
    <text evidence="4">The sequence shown here is derived from an EMBL/GenBank/DDBJ whole genome shotgun (WGS) entry which is preliminary data.</text>
</comment>
<dbReference type="Pfam" id="PF00011">
    <property type="entry name" value="HSP20"/>
    <property type="match status" value="1"/>
</dbReference>
<dbReference type="Gene3D" id="2.60.40.790">
    <property type="match status" value="1"/>
</dbReference>
<organism evidence="4 5">
    <name type="scientific">Candidimonas nitroreducens</name>
    <dbReference type="NCBI Taxonomy" id="683354"/>
    <lineage>
        <taxon>Bacteria</taxon>
        <taxon>Pseudomonadati</taxon>
        <taxon>Pseudomonadota</taxon>
        <taxon>Betaproteobacteria</taxon>
        <taxon>Burkholderiales</taxon>
        <taxon>Alcaligenaceae</taxon>
        <taxon>Candidimonas</taxon>
    </lineage>
</organism>
<evidence type="ECO:0000259" key="3">
    <source>
        <dbReference type="PROSITE" id="PS01031"/>
    </source>
</evidence>
<dbReference type="InterPro" id="IPR002068">
    <property type="entry name" value="A-crystallin/Hsp20_dom"/>
</dbReference>
<evidence type="ECO:0000313" key="4">
    <source>
        <dbReference type="EMBL" id="OWT60239.1"/>
    </source>
</evidence>
<proteinExistence type="inferred from homology"/>
<accession>A0A225MN85</accession>
<protein>
    <submittedName>
        <fullName evidence="4">Heat-shock protein Hsp20</fullName>
    </submittedName>
</protein>
<dbReference type="EMBL" id="NJIH01000006">
    <property type="protein sequence ID" value="OWT60239.1"/>
    <property type="molecule type" value="Genomic_DNA"/>
</dbReference>
<comment type="similarity">
    <text evidence="1 2">Belongs to the small heat shock protein (HSP20) family.</text>
</comment>
<evidence type="ECO:0000256" key="1">
    <source>
        <dbReference type="PROSITE-ProRule" id="PRU00285"/>
    </source>
</evidence>
<dbReference type="CDD" id="cd06464">
    <property type="entry name" value="ACD_sHsps-like"/>
    <property type="match status" value="1"/>
</dbReference>
<evidence type="ECO:0000256" key="2">
    <source>
        <dbReference type="RuleBase" id="RU003616"/>
    </source>
</evidence>
<keyword evidence="5" id="KW-1185">Reference proteome</keyword>
<dbReference type="RefSeq" id="WP_088603496.1">
    <property type="nucleotide sequence ID" value="NZ_NJIH01000006.1"/>
</dbReference>
<dbReference type="InterPro" id="IPR008978">
    <property type="entry name" value="HSP20-like_chaperone"/>
</dbReference>
<dbReference type="PROSITE" id="PS01031">
    <property type="entry name" value="SHSP"/>
    <property type="match status" value="1"/>
</dbReference>